<dbReference type="AlphaFoldDB" id="A0A9X1YFU0"/>
<name>A0A9X1YFU0_9PROT</name>
<dbReference type="GO" id="GO:0017168">
    <property type="term" value="F:5-oxoprolinase (ATP-hydrolyzing) activity"/>
    <property type="evidence" value="ECO:0007669"/>
    <property type="project" value="TreeGrafter"/>
</dbReference>
<proteinExistence type="predicted"/>
<dbReference type="EMBL" id="JALPRX010000156">
    <property type="protein sequence ID" value="MCK8787907.1"/>
    <property type="molecule type" value="Genomic_DNA"/>
</dbReference>
<comment type="caution">
    <text evidence="4">The sequence shown here is derived from an EMBL/GenBank/DDBJ whole genome shotgun (WGS) entry which is preliminary data.</text>
</comment>
<evidence type="ECO:0000259" key="1">
    <source>
        <dbReference type="Pfam" id="PF01968"/>
    </source>
</evidence>
<dbReference type="Pfam" id="PF05378">
    <property type="entry name" value="Hydant_A_N"/>
    <property type="match status" value="1"/>
</dbReference>
<evidence type="ECO:0000313" key="5">
    <source>
        <dbReference type="Proteomes" id="UP001139516"/>
    </source>
</evidence>
<feature type="domain" description="Hydantoinase A/oxoprolinase" evidence="1">
    <location>
        <begin position="214"/>
        <end position="509"/>
    </location>
</feature>
<gene>
    <name evidence="4" type="ORF">M0638_26485</name>
</gene>
<evidence type="ECO:0000259" key="2">
    <source>
        <dbReference type="Pfam" id="PF05378"/>
    </source>
</evidence>
<dbReference type="PANTHER" id="PTHR11365">
    <property type="entry name" value="5-OXOPROLINASE RELATED"/>
    <property type="match status" value="1"/>
</dbReference>
<dbReference type="Pfam" id="PF19278">
    <property type="entry name" value="Hydant_A_C"/>
    <property type="match status" value="1"/>
</dbReference>
<dbReference type="GO" id="GO:0006749">
    <property type="term" value="P:glutathione metabolic process"/>
    <property type="evidence" value="ECO:0007669"/>
    <property type="project" value="TreeGrafter"/>
</dbReference>
<keyword evidence="5" id="KW-1185">Reference proteome</keyword>
<dbReference type="GO" id="GO:0005829">
    <property type="term" value="C:cytosol"/>
    <property type="evidence" value="ECO:0007669"/>
    <property type="project" value="TreeGrafter"/>
</dbReference>
<evidence type="ECO:0000259" key="3">
    <source>
        <dbReference type="Pfam" id="PF19278"/>
    </source>
</evidence>
<dbReference type="RefSeq" id="WP_248669953.1">
    <property type="nucleotide sequence ID" value="NZ_JALPRX010000156.1"/>
</dbReference>
<dbReference type="InterPro" id="IPR002821">
    <property type="entry name" value="Hydantoinase_A"/>
</dbReference>
<accession>A0A9X1YFU0</accession>
<protein>
    <submittedName>
        <fullName evidence="4">Hydantoinase/oxoprolinase family protein</fullName>
    </submittedName>
</protein>
<reference evidence="4" key="1">
    <citation type="submission" date="2022-04" db="EMBL/GenBank/DDBJ databases">
        <title>Roseomonas acroporae sp. nov., isolated from coral Acropora digitifera.</title>
        <authorList>
            <person name="Sun H."/>
        </authorList>
    </citation>
    <scope>NUCLEOTIDE SEQUENCE</scope>
    <source>
        <strain evidence="4">NAR14</strain>
    </source>
</reference>
<dbReference type="Pfam" id="PF01968">
    <property type="entry name" value="Hydantoinase_A"/>
    <property type="match status" value="1"/>
</dbReference>
<feature type="domain" description="Hydantoinase/oxoprolinase N-terminal" evidence="2">
    <location>
        <begin position="14"/>
        <end position="192"/>
    </location>
</feature>
<sequence length="705" mass="74963">MASTAPTAHPSTARIGVDVGGTFTDLVLHDPARDLVHTGKLLTTPHDPSEAIISGIVRLLEETGLRPEALHSVVHGTTLVTNTIIERTGARVGLLTTEGFRDSIEIGRETRYDLYDLFLEAPPTLVPRHRRLEVPERIDANGAVLLPLDEAAVAAAARRLVEREGCEALAVGFMHSYHAPRHERRAGEIIQALFPGLPLSLSAEVAPEIREFERTSTACANAYVQPLMQRYLDRLEGSLKALGFGGNLYVMLSGGGITTVREAKAYPIRLIESGPAAGAMAASFLAKLAGLDKVVSFDMGGTTAKMCLVENGAPDHKFDFEAGRVRRFQKGSGLPLKVSVVDMIEIGAGGGSLAHVDPGSGLMKVGPRSAGAVPGPVCYGRGGTQPAVTDADLVLGRLDPAYFLGGEMKLDPDRVRRAFAERISPAIGMAAEDAALGVQRIVDETMAAATRMHLAEKGKDPRRYTLIAFGGAGPVHACNLARLLKMDRVVVPLGAGVASALGFLVAPPATDMVRSYVGRLERLDWGRVNALFEEMRGIGHALLTEAGADPDRIAYTPTAEMRHVGQGFEIPVPLPGLTLAEADLPAIRAAFFESYRARFGRVMEDSPIEALSWRLACAAPGSDIRLGGAPAGGTTSLEAARRPGRRVLFEGHGWRDCAVYDRYALPVGAEFAGPALVEERESTCVVGPDSAVAVDAMRNLVITLG</sequence>
<dbReference type="SUPFAM" id="SSF53067">
    <property type="entry name" value="Actin-like ATPase domain"/>
    <property type="match status" value="1"/>
</dbReference>
<organism evidence="4 5">
    <name type="scientific">Roseomonas acroporae</name>
    <dbReference type="NCBI Taxonomy" id="2937791"/>
    <lineage>
        <taxon>Bacteria</taxon>
        <taxon>Pseudomonadati</taxon>
        <taxon>Pseudomonadota</taxon>
        <taxon>Alphaproteobacteria</taxon>
        <taxon>Acetobacterales</taxon>
        <taxon>Roseomonadaceae</taxon>
        <taxon>Roseomonas</taxon>
    </lineage>
</organism>
<dbReference type="PANTHER" id="PTHR11365:SF23">
    <property type="entry name" value="HYPOTHETICAL 5-OXOPROLINASE (EUROFUNG)-RELATED"/>
    <property type="match status" value="1"/>
</dbReference>
<evidence type="ECO:0000313" key="4">
    <source>
        <dbReference type="EMBL" id="MCK8787907.1"/>
    </source>
</evidence>
<feature type="domain" description="Acetophenone carboxylase-like C-terminal" evidence="3">
    <location>
        <begin position="529"/>
        <end position="698"/>
    </location>
</feature>
<dbReference type="InterPro" id="IPR043129">
    <property type="entry name" value="ATPase_NBD"/>
</dbReference>
<dbReference type="InterPro" id="IPR049517">
    <property type="entry name" value="ACX-like_C"/>
</dbReference>
<dbReference type="InterPro" id="IPR045079">
    <property type="entry name" value="Oxoprolinase-like"/>
</dbReference>
<dbReference type="Proteomes" id="UP001139516">
    <property type="component" value="Unassembled WGS sequence"/>
</dbReference>
<dbReference type="InterPro" id="IPR008040">
    <property type="entry name" value="Hydant_A_N"/>
</dbReference>